<protein>
    <submittedName>
        <fullName evidence="7">Uncharacterized protein</fullName>
    </submittedName>
</protein>
<comment type="similarity">
    <text evidence="1 2">Belongs to the RNase T2 family.</text>
</comment>
<dbReference type="InterPro" id="IPR001568">
    <property type="entry name" value="RNase_T2-like"/>
</dbReference>
<feature type="transmembrane region" description="Helical" evidence="4">
    <location>
        <begin position="69"/>
        <end position="94"/>
    </location>
</feature>
<dbReference type="GO" id="GO:0006401">
    <property type="term" value="P:RNA catabolic process"/>
    <property type="evidence" value="ECO:0007669"/>
    <property type="project" value="TreeGrafter"/>
</dbReference>
<name>A0A8H5CUD2_9AGAR</name>
<dbReference type="Pfam" id="PF00445">
    <property type="entry name" value="Ribonuclease_T2"/>
    <property type="match status" value="1"/>
</dbReference>
<evidence type="ECO:0000259" key="5">
    <source>
        <dbReference type="Pfam" id="PF20152"/>
    </source>
</evidence>
<dbReference type="InterPro" id="IPR045339">
    <property type="entry name" value="DUF6534"/>
</dbReference>
<accession>A0A8H5CUD2</accession>
<dbReference type="Proteomes" id="UP000518752">
    <property type="component" value="Unassembled WGS sequence"/>
</dbReference>
<feature type="domain" description="DUF6534" evidence="5">
    <location>
        <begin position="57"/>
        <end position="123"/>
    </location>
</feature>
<dbReference type="EMBL" id="JAACJN010000326">
    <property type="protein sequence ID" value="KAF5348095.1"/>
    <property type="molecule type" value="Genomic_DNA"/>
</dbReference>
<gene>
    <name evidence="7" type="ORF">D9757_013743</name>
</gene>
<sequence length="399" mass="41711">MARRDTFGSSLFRGRDYLGHNGVLFEAAENHECISQVSLAGPLGGRIRCVNGVAHSLWSDSTIAVVDKLILWAIETGVVTSLVGIALLICFLASRSTYVWVALTMILPKIFSNAMLANMNSRVTLRQMQSTMVVGSEFGIQMFWKNDPDDGTDEEFWSHKWDTHGTCYSTLRPTCLPSGSPSGTDTLPTYTWLANQGITPSSSTTHTLTSLENALAAEAGVKPMLTCSGNDLNQIAWYFNLKGSLIDGVFAPIDSPEASSCPPSGILYPPKTGSPVSTTSPTGTSTSPVSTGTPGTLPANAQIHAMQSGTQVGGLLTLGTWSTQTLATMTLSGTSSSFTMTSSKGSCGVSGGTLACGSGVTATTFSAATSGGNLFGETVETVFTGTGQSQLYTLAIVST</sequence>
<dbReference type="InterPro" id="IPR057328">
    <property type="entry name" value="RNaseT2L_C"/>
</dbReference>
<keyword evidence="8" id="KW-1185">Reference proteome</keyword>
<feature type="compositionally biased region" description="Low complexity" evidence="3">
    <location>
        <begin position="273"/>
        <end position="292"/>
    </location>
</feature>
<evidence type="ECO:0000256" key="4">
    <source>
        <dbReference type="SAM" id="Phobius"/>
    </source>
</evidence>
<dbReference type="PANTHER" id="PTHR11240:SF22">
    <property type="entry name" value="RIBONUCLEASE T2"/>
    <property type="match status" value="1"/>
</dbReference>
<evidence type="ECO:0000256" key="3">
    <source>
        <dbReference type="SAM" id="MobiDB-lite"/>
    </source>
</evidence>
<comment type="caution">
    <text evidence="7">The sequence shown here is derived from an EMBL/GenBank/DDBJ whole genome shotgun (WGS) entry which is preliminary data.</text>
</comment>
<dbReference type="SUPFAM" id="SSF55895">
    <property type="entry name" value="Ribonuclease Rh-like"/>
    <property type="match status" value="1"/>
</dbReference>
<proteinExistence type="inferred from homology"/>
<keyword evidence="4" id="KW-0472">Membrane</keyword>
<reference evidence="7 8" key="1">
    <citation type="journal article" date="2020" name="ISME J.">
        <title>Uncovering the hidden diversity of litter-decomposition mechanisms in mushroom-forming fungi.</title>
        <authorList>
            <person name="Floudas D."/>
            <person name="Bentzer J."/>
            <person name="Ahren D."/>
            <person name="Johansson T."/>
            <person name="Persson P."/>
            <person name="Tunlid A."/>
        </authorList>
    </citation>
    <scope>NUCLEOTIDE SEQUENCE [LARGE SCALE GENOMIC DNA]</scope>
    <source>
        <strain evidence="7 8">CBS 406.79</strain>
    </source>
</reference>
<dbReference type="GO" id="GO:0003723">
    <property type="term" value="F:RNA binding"/>
    <property type="evidence" value="ECO:0007669"/>
    <property type="project" value="InterPro"/>
</dbReference>
<dbReference type="AlphaFoldDB" id="A0A8H5CUD2"/>
<dbReference type="Pfam" id="PF25488">
    <property type="entry name" value="RNaseT2L_C"/>
    <property type="match status" value="1"/>
</dbReference>
<evidence type="ECO:0000256" key="1">
    <source>
        <dbReference type="ARBA" id="ARBA00007469"/>
    </source>
</evidence>
<keyword evidence="4" id="KW-0812">Transmembrane</keyword>
<keyword evidence="4" id="KW-1133">Transmembrane helix</keyword>
<evidence type="ECO:0000313" key="8">
    <source>
        <dbReference type="Proteomes" id="UP000518752"/>
    </source>
</evidence>
<dbReference type="Pfam" id="PF20152">
    <property type="entry name" value="DUF6534"/>
    <property type="match status" value="1"/>
</dbReference>
<evidence type="ECO:0000259" key="6">
    <source>
        <dbReference type="Pfam" id="PF25488"/>
    </source>
</evidence>
<evidence type="ECO:0000256" key="2">
    <source>
        <dbReference type="RuleBase" id="RU004328"/>
    </source>
</evidence>
<feature type="transmembrane region" description="Helical" evidence="4">
    <location>
        <begin position="100"/>
        <end position="119"/>
    </location>
</feature>
<dbReference type="GO" id="GO:0033897">
    <property type="term" value="F:ribonuclease T2 activity"/>
    <property type="evidence" value="ECO:0007669"/>
    <property type="project" value="InterPro"/>
</dbReference>
<dbReference type="GO" id="GO:0005576">
    <property type="term" value="C:extracellular region"/>
    <property type="evidence" value="ECO:0007669"/>
    <property type="project" value="TreeGrafter"/>
</dbReference>
<dbReference type="OrthoDB" id="435754at2759"/>
<dbReference type="PANTHER" id="PTHR11240">
    <property type="entry name" value="RIBONUCLEASE T2"/>
    <property type="match status" value="1"/>
</dbReference>
<organism evidence="7 8">
    <name type="scientific">Collybiopsis confluens</name>
    <dbReference type="NCBI Taxonomy" id="2823264"/>
    <lineage>
        <taxon>Eukaryota</taxon>
        <taxon>Fungi</taxon>
        <taxon>Dikarya</taxon>
        <taxon>Basidiomycota</taxon>
        <taxon>Agaricomycotina</taxon>
        <taxon>Agaricomycetes</taxon>
        <taxon>Agaricomycetidae</taxon>
        <taxon>Agaricales</taxon>
        <taxon>Marasmiineae</taxon>
        <taxon>Omphalotaceae</taxon>
        <taxon>Collybiopsis</taxon>
    </lineage>
</organism>
<feature type="domain" description="RNase T2-like C-terminal" evidence="6">
    <location>
        <begin position="298"/>
        <end position="370"/>
    </location>
</feature>
<dbReference type="Gene3D" id="3.90.730.10">
    <property type="entry name" value="Ribonuclease T2-like"/>
    <property type="match status" value="1"/>
</dbReference>
<dbReference type="InterPro" id="IPR036430">
    <property type="entry name" value="RNase_T2-like_sf"/>
</dbReference>
<feature type="region of interest" description="Disordered" evidence="3">
    <location>
        <begin position="261"/>
        <end position="292"/>
    </location>
</feature>
<evidence type="ECO:0000313" key="7">
    <source>
        <dbReference type="EMBL" id="KAF5348095.1"/>
    </source>
</evidence>